<evidence type="ECO:0000313" key="1">
    <source>
        <dbReference type="EMBL" id="SCY09834.1"/>
    </source>
</evidence>
<organism evidence="1 2">
    <name type="scientific">Paracoccus tibetensis</name>
    <dbReference type="NCBI Taxonomy" id="336292"/>
    <lineage>
        <taxon>Bacteria</taxon>
        <taxon>Pseudomonadati</taxon>
        <taxon>Pseudomonadota</taxon>
        <taxon>Alphaproteobacteria</taxon>
        <taxon>Rhodobacterales</taxon>
        <taxon>Paracoccaceae</taxon>
        <taxon>Paracoccus</taxon>
    </lineage>
</organism>
<dbReference type="AlphaFoldDB" id="A0A1G5D597"/>
<protein>
    <recommendedName>
        <fullName evidence="3">Glyceraldehyde-3-phosphate dehydrogenase</fullName>
    </recommendedName>
</protein>
<dbReference type="Proteomes" id="UP000199502">
    <property type="component" value="Unassembled WGS sequence"/>
</dbReference>
<name>A0A1G5D597_9RHOB</name>
<reference evidence="1 2" key="1">
    <citation type="submission" date="2016-10" db="EMBL/GenBank/DDBJ databases">
        <authorList>
            <person name="de Groot N.N."/>
        </authorList>
    </citation>
    <scope>NUCLEOTIDE SEQUENCE [LARGE SCALE GENOMIC DNA]</scope>
    <source>
        <strain evidence="1 2">CGMCC 1.8925</strain>
    </source>
</reference>
<accession>A0A1G5D597</accession>
<proteinExistence type="predicted"/>
<sequence length="47" mass="5599">MTNQIAIALLILIALVLLADHMWLHMNLPLFIARQTDQFIEYLSFWR</sequence>
<dbReference type="RefSeq" id="WP_175453219.1">
    <property type="nucleotide sequence ID" value="NZ_FMVT01000002.1"/>
</dbReference>
<dbReference type="STRING" id="336292.SAMN05660710_00670"/>
<evidence type="ECO:0000313" key="2">
    <source>
        <dbReference type="Proteomes" id="UP000199502"/>
    </source>
</evidence>
<keyword evidence="2" id="KW-1185">Reference proteome</keyword>
<dbReference type="EMBL" id="FMVT01000002">
    <property type="protein sequence ID" value="SCY09834.1"/>
    <property type="molecule type" value="Genomic_DNA"/>
</dbReference>
<evidence type="ECO:0008006" key="3">
    <source>
        <dbReference type="Google" id="ProtNLM"/>
    </source>
</evidence>
<gene>
    <name evidence="1" type="ORF">SAMN05660710_00670</name>
</gene>